<keyword evidence="4" id="KW-1185">Reference proteome</keyword>
<dbReference type="CDD" id="cd00279">
    <property type="entry name" value="YlxR"/>
    <property type="match status" value="1"/>
</dbReference>
<accession>A0A1H3VZJ3</accession>
<dbReference type="STRING" id="89524.SAMN05444370_101423"/>
<dbReference type="PANTHER" id="PTHR34215">
    <property type="entry name" value="BLL0784 PROTEIN"/>
    <property type="match status" value="1"/>
</dbReference>
<dbReference type="InterPro" id="IPR035931">
    <property type="entry name" value="YlxR-like_sf"/>
</dbReference>
<feature type="domain" description="YlxR" evidence="2">
    <location>
        <begin position="16"/>
        <end position="91"/>
    </location>
</feature>
<dbReference type="RefSeq" id="WP_093247884.1">
    <property type="nucleotide sequence ID" value="NZ_FNQM01000001.1"/>
</dbReference>
<sequence>MARGGRRPEIETGPERRCVATGVSGDAARLIRFALSPEGIVTPDLAERLPGRGVWVSATRAEVEKAAKRNLFARGFKAPARPPEGLAEMVEQGLARRAVEALGIARKAGLAATGFEKVKARLKQGAVAALLEASDGSEEQRAKLRPMAGDAALIDALSREELGLAFGRAFVIHAVLGVGGAADRAVREARRLAGFRSRNADEGGNAGTGAKASSGPDCVPD</sequence>
<dbReference type="Gene3D" id="3.30.1230.10">
    <property type="entry name" value="YlxR-like"/>
    <property type="match status" value="1"/>
</dbReference>
<dbReference type="SUPFAM" id="SSF55315">
    <property type="entry name" value="L30e-like"/>
    <property type="match status" value="1"/>
</dbReference>
<dbReference type="InterPro" id="IPR007393">
    <property type="entry name" value="YlxR_dom"/>
</dbReference>
<dbReference type="InterPro" id="IPR037465">
    <property type="entry name" value="YlxR"/>
</dbReference>
<protein>
    <recommendedName>
        <fullName evidence="2">YlxR domain-containing protein</fullName>
    </recommendedName>
</protein>
<organism evidence="3 4">
    <name type="scientific">Rubrimonas cliftonensis</name>
    <dbReference type="NCBI Taxonomy" id="89524"/>
    <lineage>
        <taxon>Bacteria</taxon>
        <taxon>Pseudomonadati</taxon>
        <taxon>Pseudomonadota</taxon>
        <taxon>Alphaproteobacteria</taxon>
        <taxon>Rhodobacterales</taxon>
        <taxon>Paracoccaceae</taxon>
        <taxon>Rubrimonas</taxon>
    </lineage>
</organism>
<evidence type="ECO:0000256" key="1">
    <source>
        <dbReference type="SAM" id="MobiDB-lite"/>
    </source>
</evidence>
<dbReference type="InterPro" id="IPR029064">
    <property type="entry name" value="Ribosomal_eL30-like_sf"/>
</dbReference>
<dbReference type="EMBL" id="FNQM01000001">
    <property type="protein sequence ID" value="SDZ80150.1"/>
    <property type="molecule type" value="Genomic_DNA"/>
</dbReference>
<dbReference type="PANTHER" id="PTHR34215:SF1">
    <property type="entry name" value="YLXR DOMAIN-CONTAINING PROTEIN"/>
    <property type="match status" value="1"/>
</dbReference>
<name>A0A1H3VZJ3_9RHOB</name>
<dbReference type="SUPFAM" id="SSF64376">
    <property type="entry name" value="YlxR-like"/>
    <property type="match status" value="1"/>
</dbReference>
<dbReference type="NCBIfam" id="NF006622">
    <property type="entry name" value="PRK09190.1"/>
    <property type="match status" value="1"/>
</dbReference>
<proteinExistence type="predicted"/>
<reference evidence="3 4" key="1">
    <citation type="submission" date="2016-10" db="EMBL/GenBank/DDBJ databases">
        <authorList>
            <person name="de Groot N.N."/>
        </authorList>
    </citation>
    <scope>NUCLEOTIDE SEQUENCE [LARGE SCALE GENOMIC DNA]</scope>
    <source>
        <strain evidence="3 4">DSM 15345</strain>
    </source>
</reference>
<evidence type="ECO:0000313" key="4">
    <source>
        <dbReference type="Proteomes" id="UP000198703"/>
    </source>
</evidence>
<feature type="region of interest" description="Disordered" evidence="1">
    <location>
        <begin position="197"/>
        <end position="221"/>
    </location>
</feature>
<dbReference type="OrthoDB" id="9799836at2"/>
<dbReference type="Pfam" id="PF04296">
    <property type="entry name" value="YlxR"/>
    <property type="match status" value="1"/>
</dbReference>
<dbReference type="Gene3D" id="3.30.1330.30">
    <property type="match status" value="1"/>
</dbReference>
<dbReference type="Proteomes" id="UP000198703">
    <property type="component" value="Unassembled WGS sequence"/>
</dbReference>
<dbReference type="AlphaFoldDB" id="A0A1H3VZJ3"/>
<gene>
    <name evidence="3" type="ORF">SAMN05444370_101423</name>
</gene>
<evidence type="ECO:0000259" key="2">
    <source>
        <dbReference type="Pfam" id="PF04296"/>
    </source>
</evidence>
<evidence type="ECO:0000313" key="3">
    <source>
        <dbReference type="EMBL" id="SDZ80150.1"/>
    </source>
</evidence>